<dbReference type="EMBL" id="CP084167">
    <property type="protein sequence ID" value="UJG44625.1"/>
    <property type="molecule type" value="Genomic_DNA"/>
</dbReference>
<dbReference type="AlphaFoldDB" id="A0A9Y1BT73"/>
<feature type="region of interest" description="Disordered" evidence="1">
    <location>
        <begin position="1"/>
        <end position="27"/>
    </location>
</feature>
<feature type="transmembrane region" description="Helical" evidence="2">
    <location>
        <begin position="177"/>
        <end position="198"/>
    </location>
</feature>
<name>A0A9Y1BT73_9ARCH</name>
<gene>
    <name evidence="3" type="ORF">K9W46_05460</name>
</gene>
<feature type="transmembrane region" description="Helical" evidence="2">
    <location>
        <begin position="53"/>
        <end position="76"/>
    </location>
</feature>
<evidence type="ECO:0000313" key="3">
    <source>
        <dbReference type="EMBL" id="UJG44625.1"/>
    </source>
</evidence>
<evidence type="ECO:0000256" key="2">
    <source>
        <dbReference type="SAM" id="Phobius"/>
    </source>
</evidence>
<feature type="transmembrane region" description="Helical" evidence="2">
    <location>
        <begin position="96"/>
        <end position="121"/>
    </location>
</feature>
<reference evidence="3" key="1">
    <citation type="journal article" date="2022" name="Nat. Microbiol.">
        <title>Unique mobile elements and scalable gene flow at the prokaryote-eukaryote boundary revealed by circularized Asgard archaea genomes.</title>
        <authorList>
            <person name="Wu F."/>
            <person name="Speth D.R."/>
            <person name="Philosof A."/>
            <person name="Cremiere A."/>
            <person name="Narayanan A."/>
            <person name="Barco R.A."/>
            <person name="Connon S.A."/>
            <person name="Amend J.P."/>
            <person name="Antoshechkin I.A."/>
            <person name="Orphan V.J."/>
        </authorList>
    </citation>
    <scope>NUCLEOTIDE SEQUENCE</scope>
    <source>
        <strain evidence="3">PR6</strain>
    </source>
</reference>
<feature type="transmembrane region" description="Helical" evidence="2">
    <location>
        <begin position="256"/>
        <end position="284"/>
    </location>
</feature>
<protein>
    <submittedName>
        <fullName evidence="3">Uncharacterized protein</fullName>
    </submittedName>
</protein>
<feature type="transmembrane region" description="Helical" evidence="2">
    <location>
        <begin position="133"/>
        <end position="157"/>
    </location>
</feature>
<dbReference type="Proteomes" id="UP001200513">
    <property type="component" value="Chromosome"/>
</dbReference>
<keyword evidence="2" id="KW-1133">Transmembrane helix</keyword>
<organism evidence="3">
    <name type="scientific">Candidatus Heimdallarchaeum endolithica</name>
    <dbReference type="NCBI Taxonomy" id="2876572"/>
    <lineage>
        <taxon>Archaea</taxon>
        <taxon>Promethearchaeati</taxon>
        <taxon>Candidatus Heimdallarchaeota</taxon>
        <taxon>Candidatus Heimdallarchaeia (ex Rinke et al. 2021) (nom. nud.)</taxon>
        <taxon>Candidatus Heimdallarchaeales</taxon>
        <taxon>Candidatus Heimdallarchaeaceae</taxon>
        <taxon>Candidatus Heimdallarchaeum</taxon>
    </lineage>
</organism>
<keyword evidence="2" id="KW-0472">Membrane</keyword>
<sequence length="334" mass="38732">MKKEDAKKNNEAQKKSKKEEKQAKREERKAKRIEGGLITWGDVKKFFLIIWRIIYAVLKVVFAPFWYTGLLVVYIVRFLKERGDHALTEEDKKFLSLIPTLFFMMSLCISIIFILVYFDVFKALWQWFANIGFWKALGNIFIAIGKGIWIVIEAIFVKGIWKGLVQPLGDLLAGHDWISAMILLFALIILAGLGFLLFHATFMQKAVRAVRNFFKYIGEFPKKIAQFFVNIHNKIRHFVLDYLVGKKYVENMSKNFFWGVVLVEMSLALVFTLAMLIVGIIRYATDYWSGAESLKFGVFVSLIDFLFIGLFSTWFFIRILGVSVKGSDRYAIKT</sequence>
<evidence type="ECO:0000256" key="1">
    <source>
        <dbReference type="SAM" id="MobiDB-lite"/>
    </source>
</evidence>
<feature type="transmembrane region" description="Helical" evidence="2">
    <location>
        <begin position="296"/>
        <end position="317"/>
    </location>
</feature>
<keyword evidence="2" id="KW-0812">Transmembrane</keyword>
<accession>A0A9Y1BT73</accession>
<proteinExistence type="predicted"/>